<evidence type="ECO:0008006" key="3">
    <source>
        <dbReference type="Google" id="ProtNLM"/>
    </source>
</evidence>
<organism evidence="1 2">
    <name type="scientific">Vicia faba</name>
    <name type="common">Broad bean</name>
    <name type="synonym">Faba vulgaris</name>
    <dbReference type="NCBI Taxonomy" id="3906"/>
    <lineage>
        <taxon>Eukaryota</taxon>
        <taxon>Viridiplantae</taxon>
        <taxon>Streptophyta</taxon>
        <taxon>Embryophyta</taxon>
        <taxon>Tracheophyta</taxon>
        <taxon>Spermatophyta</taxon>
        <taxon>Magnoliopsida</taxon>
        <taxon>eudicotyledons</taxon>
        <taxon>Gunneridae</taxon>
        <taxon>Pentapetalae</taxon>
        <taxon>rosids</taxon>
        <taxon>fabids</taxon>
        <taxon>Fabales</taxon>
        <taxon>Fabaceae</taxon>
        <taxon>Papilionoideae</taxon>
        <taxon>50 kb inversion clade</taxon>
        <taxon>NPAAA clade</taxon>
        <taxon>Hologalegina</taxon>
        <taxon>IRL clade</taxon>
        <taxon>Fabeae</taxon>
        <taxon>Vicia</taxon>
    </lineage>
</organism>
<evidence type="ECO:0000313" key="1">
    <source>
        <dbReference type="EMBL" id="CAI8604324.1"/>
    </source>
</evidence>
<accession>A0AAV1A2T7</accession>
<dbReference type="Proteomes" id="UP001157006">
    <property type="component" value="Chromosome 3"/>
</dbReference>
<dbReference type="AlphaFoldDB" id="A0AAV1A2T7"/>
<proteinExistence type="predicted"/>
<dbReference type="PANTHER" id="PTHR47481">
    <property type="match status" value="1"/>
</dbReference>
<name>A0AAV1A2T7_VICFA</name>
<protein>
    <recommendedName>
        <fullName evidence="3">Retrotransposon Copia-like N-terminal domain-containing protein</fullName>
    </recommendedName>
</protein>
<gene>
    <name evidence="1" type="ORF">VFH_III127360</name>
</gene>
<sequence length="172" mass="19339">MEAPNNNSNLKELMEFNTNSHLPIKLSGTNYPAWYKHCSALLIARDLEGFVTGIKKCPPTTIVTGETTSPNPDHSLWIRQDKLIYLALLGSCDSEARSVMADSDTSYDAWTALARAFSNRSQFRIMSLRERLSSITKGNSSVSTYLHSIRNIIDEWLSLVILLTTLKWLSMP</sequence>
<dbReference type="EMBL" id="OX451738">
    <property type="protein sequence ID" value="CAI8604324.1"/>
    <property type="molecule type" value="Genomic_DNA"/>
</dbReference>
<reference evidence="1 2" key="1">
    <citation type="submission" date="2023-01" db="EMBL/GenBank/DDBJ databases">
        <authorList>
            <person name="Kreplak J."/>
        </authorList>
    </citation>
    <scope>NUCLEOTIDE SEQUENCE [LARGE SCALE GENOMIC DNA]</scope>
</reference>
<dbReference type="Pfam" id="PF14223">
    <property type="entry name" value="Retrotran_gag_2"/>
    <property type="match status" value="1"/>
</dbReference>
<keyword evidence="2" id="KW-1185">Reference proteome</keyword>
<dbReference type="PANTHER" id="PTHR47481:SF9">
    <property type="entry name" value="RETROTRANSPOSON GAG DOMAIN-CONTAINING PROTEIN"/>
    <property type="match status" value="1"/>
</dbReference>
<evidence type="ECO:0000313" key="2">
    <source>
        <dbReference type="Proteomes" id="UP001157006"/>
    </source>
</evidence>